<feature type="active site" description="Charge relay system" evidence="2">
    <location>
        <position position="383"/>
    </location>
</feature>
<dbReference type="Gene3D" id="2.30.42.10">
    <property type="match status" value="1"/>
</dbReference>
<dbReference type="Pfam" id="PF05580">
    <property type="entry name" value="Peptidase_S55"/>
    <property type="match status" value="1"/>
</dbReference>
<proteinExistence type="predicted"/>
<feature type="active site" description="Charge relay system" evidence="2">
    <location>
        <position position="368"/>
    </location>
</feature>
<evidence type="ECO:0000313" key="5">
    <source>
        <dbReference type="Proteomes" id="UP000196475"/>
    </source>
</evidence>
<feature type="region of interest" description="PDZ binding" evidence="2">
    <location>
        <begin position="398"/>
        <end position="400"/>
    </location>
</feature>
<dbReference type="GO" id="GO:0006508">
    <property type="term" value="P:proteolysis"/>
    <property type="evidence" value="ECO:0007669"/>
    <property type="project" value="UniProtKB-KW"/>
</dbReference>
<organism evidence="4 5">
    <name type="scientific">Bacillus thermozeamaize</name>
    <dbReference type="NCBI Taxonomy" id="230954"/>
    <lineage>
        <taxon>Bacteria</taxon>
        <taxon>Bacillati</taxon>
        <taxon>Bacillota</taxon>
        <taxon>Bacilli</taxon>
        <taxon>Bacillales</taxon>
        <taxon>Bacillaceae</taxon>
        <taxon>Bacillus</taxon>
    </lineage>
</organism>
<dbReference type="GO" id="GO:0008236">
    <property type="term" value="F:serine-type peptidase activity"/>
    <property type="evidence" value="ECO:0007669"/>
    <property type="project" value="UniProtKB-UniRule"/>
</dbReference>
<accession>A0A1Y3PID0</accession>
<dbReference type="InterPro" id="IPR008763">
    <property type="entry name" value="Peptidase_S55"/>
</dbReference>
<evidence type="ECO:0000259" key="3">
    <source>
        <dbReference type="PROSITE" id="PS51494"/>
    </source>
</evidence>
<dbReference type="PROSITE" id="PS51494">
    <property type="entry name" value="SPOIVB"/>
    <property type="match status" value="1"/>
</dbReference>
<evidence type="ECO:0000313" key="4">
    <source>
        <dbReference type="EMBL" id="OUM84848.1"/>
    </source>
</evidence>
<dbReference type="AlphaFoldDB" id="A0A1Y3PID0"/>
<sequence>MNQHWAKRLFGLITASLLLLFAFSSSFLEFSTLPDQLRFIKGSVHQLPKLSFTTVQTTNTDVLSLLDAEQQATTAFTFQTRQTGETQLQVKLFDKFPIKTVNVDVLPDIKLIPGGQSIGVQLQSAGVMVVGYHMVENSRHQQVSPAKKSDIQIGDLIVRLNKKPVLSSEQFTKQVQEAGEKGEPVEIELVRGKEKVQVRVLPEKNGSTGKYQVGLYVRDSAAGVGTLTFYHPEKKVYGALGHVITDMDTQKPIVVGDGKILLSHVSSIQRGESGSPGQKRAFFYHDKPIGTIEKNTPFGIFGKIENFPYNSLPREAIPVAYAEDVKKGPAEILTVVEGDKVQRYRIEIVDVFPQRYPATKGMIIRVTDPELLDKTGGIVQGMSGSPIIQNGCLVGAVTHVFVNDPTSGYATFIEWMLRDAGLLEQHPRTGESSSDFFAFLEGIP</sequence>
<dbReference type="EMBL" id="LZRT01000120">
    <property type="protein sequence ID" value="OUM84848.1"/>
    <property type="molecule type" value="Genomic_DNA"/>
</dbReference>
<gene>
    <name evidence="4" type="ORF">BAA01_07815</name>
</gene>
<dbReference type="SUPFAM" id="SSF50156">
    <property type="entry name" value="PDZ domain-like"/>
    <property type="match status" value="1"/>
</dbReference>
<dbReference type="SUPFAM" id="SSF50494">
    <property type="entry name" value="Trypsin-like serine proteases"/>
    <property type="match status" value="1"/>
</dbReference>
<keyword evidence="2" id="KW-0645">Protease</keyword>
<dbReference type="Pfam" id="PF13180">
    <property type="entry name" value="PDZ_2"/>
    <property type="match status" value="1"/>
</dbReference>
<dbReference type="InterPro" id="IPR009003">
    <property type="entry name" value="Peptidase_S1_PA"/>
</dbReference>
<evidence type="ECO:0000256" key="2">
    <source>
        <dbReference type="PROSITE-ProRule" id="PRU00827"/>
    </source>
</evidence>
<dbReference type="InterPro" id="IPR036034">
    <property type="entry name" value="PDZ_sf"/>
</dbReference>
<keyword evidence="2" id="KW-0378">Hydrolase</keyword>
<dbReference type="InterPro" id="IPR014219">
    <property type="entry name" value="SpoIVB"/>
</dbReference>
<feature type="active site" description="Charge relay system" evidence="2">
    <location>
        <position position="242"/>
    </location>
</feature>
<keyword evidence="1 2" id="KW-0720">Serine protease</keyword>
<name>A0A1Y3PID0_9BACI</name>
<comment type="caution">
    <text evidence="4">The sequence shown here is derived from an EMBL/GenBank/DDBJ whole genome shotgun (WGS) entry which is preliminary data.</text>
</comment>
<protein>
    <submittedName>
        <fullName evidence="4">SpoIVB peptidase</fullName>
    </submittedName>
</protein>
<dbReference type="InterPro" id="IPR001478">
    <property type="entry name" value="PDZ"/>
</dbReference>
<reference evidence="5" key="1">
    <citation type="submission" date="2016-06" db="EMBL/GenBank/DDBJ databases">
        <authorList>
            <person name="Nascimento L."/>
            <person name="Pereira R.V."/>
            <person name="Martins L.F."/>
            <person name="Quaggio R.B."/>
            <person name="Silva A.M."/>
            <person name="Setubal J.C."/>
        </authorList>
    </citation>
    <scope>NUCLEOTIDE SEQUENCE [LARGE SCALE GENOMIC DNA]</scope>
</reference>
<feature type="domain" description="Peptidase S55" evidence="3">
    <location>
        <begin position="194"/>
        <end position="432"/>
    </location>
</feature>
<dbReference type="Proteomes" id="UP000196475">
    <property type="component" value="Unassembled WGS sequence"/>
</dbReference>
<evidence type="ECO:0000256" key="1">
    <source>
        <dbReference type="ARBA" id="ARBA00022825"/>
    </source>
</evidence>
<dbReference type="NCBIfam" id="TIGR02860">
    <property type="entry name" value="spore_IV_B"/>
    <property type="match status" value="1"/>
</dbReference>
<dbReference type="SMART" id="SM00228">
    <property type="entry name" value="PDZ"/>
    <property type="match status" value="1"/>
</dbReference>